<dbReference type="HOGENOM" id="CLU_2518256_0_0_1"/>
<evidence type="ECO:0000313" key="2">
    <source>
        <dbReference type="Ensembl" id="ENSCSAVP00000016312.1"/>
    </source>
</evidence>
<dbReference type="Proteomes" id="UP000007875">
    <property type="component" value="Unassembled WGS sequence"/>
</dbReference>
<dbReference type="GeneTree" id="ENSGT00390000015539"/>
<evidence type="ECO:0000313" key="3">
    <source>
        <dbReference type="Proteomes" id="UP000007875"/>
    </source>
</evidence>
<protein>
    <submittedName>
        <fullName evidence="2">Uncharacterized protein</fullName>
    </submittedName>
</protein>
<evidence type="ECO:0000256" key="1">
    <source>
        <dbReference type="SAM" id="MobiDB-lite"/>
    </source>
</evidence>
<name>H2ZFE6_CIOSA</name>
<proteinExistence type="predicted"/>
<dbReference type="Ensembl" id="ENSCSAVT00000016493.1">
    <property type="protein sequence ID" value="ENSCSAVP00000016312.1"/>
    <property type="gene ID" value="ENSCSAVG00000009598.1"/>
</dbReference>
<reference evidence="2" key="3">
    <citation type="submission" date="2025-09" db="UniProtKB">
        <authorList>
            <consortium name="Ensembl"/>
        </authorList>
    </citation>
    <scope>IDENTIFICATION</scope>
</reference>
<reference evidence="2" key="2">
    <citation type="submission" date="2025-08" db="UniProtKB">
        <authorList>
            <consortium name="Ensembl"/>
        </authorList>
    </citation>
    <scope>IDENTIFICATION</scope>
</reference>
<feature type="region of interest" description="Disordered" evidence="1">
    <location>
        <begin position="1"/>
        <end position="30"/>
    </location>
</feature>
<organism evidence="2 3">
    <name type="scientific">Ciona savignyi</name>
    <name type="common">Pacific transparent sea squirt</name>
    <dbReference type="NCBI Taxonomy" id="51511"/>
    <lineage>
        <taxon>Eukaryota</taxon>
        <taxon>Metazoa</taxon>
        <taxon>Chordata</taxon>
        <taxon>Tunicata</taxon>
        <taxon>Ascidiacea</taxon>
        <taxon>Phlebobranchia</taxon>
        <taxon>Cionidae</taxon>
        <taxon>Ciona</taxon>
    </lineage>
</organism>
<keyword evidence="3" id="KW-1185">Reference proteome</keyword>
<reference evidence="3" key="1">
    <citation type="submission" date="2003-08" db="EMBL/GenBank/DDBJ databases">
        <authorList>
            <person name="Birren B."/>
            <person name="Nusbaum C."/>
            <person name="Abebe A."/>
            <person name="Abouelleil A."/>
            <person name="Adekoya E."/>
            <person name="Ait-zahra M."/>
            <person name="Allen N."/>
            <person name="Allen T."/>
            <person name="An P."/>
            <person name="Anderson M."/>
            <person name="Anderson S."/>
            <person name="Arachchi H."/>
            <person name="Armbruster J."/>
            <person name="Bachantsang P."/>
            <person name="Baldwin J."/>
            <person name="Barry A."/>
            <person name="Bayul T."/>
            <person name="Blitshsteyn B."/>
            <person name="Bloom T."/>
            <person name="Blye J."/>
            <person name="Boguslavskiy L."/>
            <person name="Borowsky M."/>
            <person name="Boukhgalter B."/>
            <person name="Brunache A."/>
            <person name="Butler J."/>
            <person name="Calixte N."/>
            <person name="Calvo S."/>
            <person name="Camarata J."/>
            <person name="Campo K."/>
            <person name="Chang J."/>
            <person name="Cheshatsang Y."/>
            <person name="Citroen M."/>
            <person name="Collymore A."/>
            <person name="Considine T."/>
            <person name="Cook A."/>
            <person name="Cooke P."/>
            <person name="Corum B."/>
            <person name="Cuomo C."/>
            <person name="David R."/>
            <person name="Dawoe T."/>
            <person name="Degray S."/>
            <person name="Dodge S."/>
            <person name="Dooley K."/>
            <person name="Dorje P."/>
            <person name="Dorjee K."/>
            <person name="Dorris L."/>
            <person name="Duffey N."/>
            <person name="Dupes A."/>
            <person name="Elkins T."/>
            <person name="Engels R."/>
            <person name="Erickson J."/>
            <person name="Farina A."/>
            <person name="Faro S."/>
            <person name="Ferreira P."/>
            <person name="Fischer H."/>
            <person name="Fitzgerald M."/>
            <person name="Foley K."/>
            <person name="Gage D."/>
            <person name="Galagan J."/>
            <person name="Gearin G."/>
            <person name="Gnerre S."/>
            <person name="Gnirke A."/>
            <person name="Goyette A."/>
            <person name="Graham J."/>
            <person name="Grandbois E."/>
            <person name="Gyaltsen K."/>
            <person name="Hafez N."/>
            <person name="Hagopian D."/>
            <person name="Hagos B."/>
            <person name="Hall J."/>
            <person name="Hatcher B."/>
            <person name="Heller A."/>
            <person name="Higgins H."/>
            <person name="Honan T."/>
            <person name="Horn A."/>
            <person name="Houde N."/>
            <person name="Hughes L."/>
            <person name="Hulme W."/>
            <person name="Husby E."/>
            <person name="Iliev I."/>
            <person name="Jaffe D."/>
            <person name="Jones C."/>
            <person name="Kamal M."/>
            <person name="Kamat A."/>
            <person name="Kamvysselis M."/>
            <person name="Karlsson E."/>
            <person name="Kells C."/>
            <person name="Kieu A."/>
            <person name="Kisner P."/>
            <person name="Kodira C."/>
            <person name="Kulbokas E."/>
            <person name="Labutti K."/>
            <person name="Lama D."/>
            <person name="Landers T."/>
            <person name="Leger J."/>
            <person name="Levine S."/>
            <person name="Lewis D."/>
            <person name="Lewis T."/>
            <person name="Lindblad-toh K."/>
            <person name="Liu X."/>
            <person name="Lokyitsang T."/>
            <person name="Lokyitsang Y."/>
            <person name="Lucien O."/>
            <person name="Lui A."/>
            <person name="Ma L.J."/>
            <person name="Mabbitt R."/>
            <person name="Macdonald J."/>
            <person name="Maclean C."/>
            <person name="Major J."/>
            <person name="Manning J."/>
            <person name="Marabella R."/>
            <person name="Maru K."/>
            <person name="Matthews C."/>
            <person name="Mauceli E."/>
            <person name="Mccarthy M."/>
            <person name="Mcdonough S."/>
            <person name="Mcghee T."/>
            <person name="Meldrim J."/>
            <person name="Meneus L."/>
            <person name="Mesirov J."/>
            <person name="Mihalev A."/>
            <person name="Mihova T."/>
            <person name="Mikkelsen T."/>
            <person name="Mlenga V."/>
            <person name="Moru K."/>
            <person name="Mozes J."/>
            <person name="Mulrain L."/>
            <person name="Munson G."/>
            <person name="Naylor J."/>
            <person name="Newes C."/>
            <person name="Nguyen C."/>
            <person name="Nguyen N."/>
            <person name="Nguyen T."/>
            <person name="Nicol R."/>
            <person name="Nielsen C."/>
            <person name="Nizzari M."/>
            <person name="Norbu C."/>
            <person name="Norbu N."/>
            <person name="O'donnell P."/>
            <person name="Okoawo O."/>
            <person name="O'leary S."/>
            <person name="Omotosho B."/>
            <person name="O'neill K."/>
            <person name="Osman S."/>
            <person name="Parker S."/>
            <person name="Perrin D."/>
            <person name="Phunkhang P."/>
            <person name="Piqani B."/>
            <person name="Purcell S."/>
            <person name="Rachupka T."/>
            <person name="Ramasamy U."/>
            <person name="Rameau R."/>
            <person name="Ray V."/>
            <person name="Raymond C."/>
            <person name="Retta R."/>
            <person name="Richardson S."/>
            <person name="Rise C."/>
            <person name="Rodriguez J."/>
            <person name="Rogers J."/>
            <person name="Rogov P."/>
            <person name="Rutman M."/>
            <person name="Schupbach R."/>
            <person name="Seaman C."/>
            <person name="Settipalli S."/>
            <person name="Sharpe T."/>
            <person name="Sheridan J."/>
            <person name="Sherpa N."/>
            <person name="Shi J."/>
            <person name="Smirnov S."/>
            <person name="Smith C."/>
            <person name="Sougnez C."/>
            <person name="Spencer B."/>
            <person name="Stalker J."/>
            <person name="Stange-thomann N."/>
            <person name="Stavropoulos S."/>
            <person name="Stetson K."/>
            <person name="Stone C."/>
            <person name="Stone S."/>
            <person name="Stubbs M."/>
            <person name="Talamas J."/>
            <person name="Tchuinga P."/>
            <person name="Tenzing P."/>
            <person name="Tesfaye S."/>
            <person name="Theodore J."/>
            <person name="Thoulutsang Y."/>
            <person name="Topham K."/>
            <person name="Towey S."/>
            <person name="Tsamla T."/>
            <person name="Tsomo N."/>
            <person name="Vallee D."/>
            <person name="Vassiliev H."/>
            <person name="Venkataraman V."/>
            <person name="Vinson J."/>
            <person name="Vo A."/>
            <person name="Wade C."/>
            <person name="Wang S."/>
            <person name="Wangchuk T."/>
            <person name="Wangdi T."/>
            <person name="Whittaker C."/>
            <person name="Wilkinson J."/>
            <person name="Wu Y."/>
            <person name="Wyman D."/>
            <person name="Yadav S."/>
            <person name="Yang S."/>
            <person name="Yang X."/>
            <person name="Yeager S."/>
            <person name="Yee E."/>
            <person name="Young G."/>
            <person name="Zainoun J."/>
            <person name="Zembeck L."/>
            <person name="Zimmer A."/>
            <person name="Zody M."/>
            <person name="Lander E."/>
        </authorList>
    </citation>
    <scope>NUCLEOTIDE SEQUENCE [LARGE SCALE GENOMIC DNA]</scope>
</reference>
<dbReference type="AlphaFoldDB" id="H2ZFE6"/>
<sequence length="85" mass="9646">MRSRRSCGTPDVAPDHTIVEESPMKEEETQRILPHAAAKLRRSPRHAIMLTRRHSFYRDDVGGKSRTVARAEVVQQHHEAAPPTP</sequence>
<accession>H2ZFE6</accession>
<feature type="compositionally biased region" description="Basic and acidic residues" evidence="1">
    <location>
        <begin position="13"/>
        <end position="30"/>
    </location>
</feature>